<dbReference type="EMBL" id="LN679222">
    <property type="protein sequence ID" value="CEL53422.1"/>
    <property type="molecule type" value="Genomic_DNA"/>
</dbReference>
<feature type="region of interest" description="Disordered" evidence="1">
    <location>
        <begin position="674"/>
        <end position="768"/>
    </location>
</feature>
<dbReference type="Proteomes" id="UP000059188">
    <property type="component" value="Unassembled WGS sequence"/>
</dbReference>
<feature type="region of interest" description="Disordered" evidence="1">
    <location>
        <begin position="1"/>
        <end position="233"/>
    </location>
</feature>
<organism evidence="2 3">
    <name type="scientific">Thanatephorus cucumeris (strain AG1-IB / isolate 7/3/14)</name>
    <name type="common">Lettuce bottom rot fungus</name>
    <name type="synonym">Rhizoctonia solani</name>
    <dbReference type="NCBI Taxonomy" id="1108050"/>
    <lineage>
        <taxon>Eukaryota</taxon>
        <taxon>Fungi</taxon>
        <taxon>Dikarya</taxon>
        <taxon>Basidiomycota</taxon>
        <taxon>Agaricomycotina</taxon>
        <taxon>Agaricomycetes</taxon>
        <taxon>Cantharellales</taxon>
        <taxon>Ceratobasidiaceae</taxon>
        <taxon>Rhizoctonia</taxon>
        <taxon>Rhizoctonia solani AG-1</taxon>
    </lineage>
</organism>
<sequence>MSERSDETKVPVLPPSAPRTSALKSHLHPLNRPRAQSLMNPRRESSPASGRHVRSSSVYPTPDSTRKRTSAHSRRHSFALRGRVQVLELENPQTSNLDLRNVHDPNPEDSDNPTETITPKRKPTSRIEAPALSKRVESSDEDGGAYSAMGEDDAGVAGEDEDGSQSEADDEADSDSGSDSDLDEEKQEDEDKGLSSPRKQKGPVAEKLKSSPRTPSRSTSTKSVKRTKVLDEGNSAVKGHQKAVIASHALKSILDLCALKQANDAGKLEARFDDAGKPVWGQRALDLIHDKSRWDPADTEYLRDVSDDKWRTAVKGGVFSSMLCTWKKYQGEEGEGAKWENKRKAQNRRLIRKAAKATKRTTALKKWRQDAKGYEFVGDPGFQSSEYSDPEDNSRRVVREHKYRTKKLVEFLGALDAAYQDGKQRSGNQKVTRWDFEKVNGELPKLKKERIPAWAVDEEWKRENPKLAKQSAKRIDSDLDKIPHPDDLDDLIYQYTPEPREYLQTSTLTSPLESDTQAVGSTAPATPIILGPAIELGRPLGNIPPVPAASGRSNVPSVHDHLSTPPQIATPSAQVFAPGPHNEEIQPLYTMGSSTAHVPAPLGYGAPAVPQAPVFARSMFLPYPQQDGPGPMPLGLPAMGYQPRYMHMHAEGEAGAYGPMQAHFSIDPALQTEVQGHSHTPNHMPPPPELHEQEATAVAVQSEPAPPNPARSKKQRPATKPRTTRSRKSKALIDDSGEEAGAIPGPSQPPRKSRAQPVKKINVSFRGA</sequence>
<accession>A0A0B7FB06</accession>
<keyword evidence="3" id="KW-1185">Reference proteome</keyword>
<gene>
    <name evidence="2" type="ORF">RSOLAG1IB_11354</name>
</gene>
<feature type="compositionally biased region" description="Acidic residues" evidence="1">
    <location>
        <begin position="150"/>
        <end position="191"/>
    </location>
</feature>
<protein>
    <submittedName>
        <fullName evidence="2">Uncharacterized protein</fullName>
    </submittedName>
</protein>
<feature type="compositionally biased region" description="Basic residues" evidence="1">
    <location>
        <begin position="711"/>
        <end position="730"/>
    </location>
</feature>
<name>A0A0B7FB06_THACB</name>
<feature type="compositionally biased region" description="Low complexity" evidence="1">
    <location>
        <begin position="211"/>
        <end position="222"/>
    </location>
</feature>
<evidence type="ECO:0000313" key="2">
    <source>
        <dbReference type="EMBL" id="CEL53422.1"/>
    </source>
</evidence>
<proteinExistence type="predicted"/>
<evidence type="ECO:0000256" key="1">
    <source>
        <dbReference type="SAM" id="MobiDB-lite"/>
    </source>
</evidence>
<feature type="compositionally biased region" description="Basic residues" evidence="1">
    <location>
        <begin position="67"/>
        <end position="78"/>
    </location>
</feature>
<reference evidence="2 3" key="1">
    <citation type="submission" date="2014-11" db="EMBL/GenBank/DDBJ databases">
        <authorList>
            <person name="Wibberg Daniel"/>
        </authorList>
    </citation>
    <scope>NUCLEOTIDE SEQUENCE [LARGE SCALE GENOMIC DNA]</scope>
    <source>
        <strain evidence="2">Rhizoctonia solani AG1-IB 7/3/14</strain>
    </source>
</reference>
<evidence type="ECO:0000313" key="3">
    <source>
        <dbReference type="Proteomes" id="UP000059188"/>
    </source>
</evidence>
<dbReference type="AlphaFoldDB" id="A0A0B7FB06"/>
<dbReference type="OrthoDB" id="3266549at2759"/>